<keyword evidence="2" id="KW-1185">Reference proteome</keyword>
<organism evidence="1 2">
    <name type="scientific">Meganyctiphanes norvegica</name>
    <name type="common">Northern krill</name>
    <name type="synonym">Thysanopoda norvegica</name>
    <dbReference type="NCBI Taxonomy" id="48144"/>
    <lineage>
        <taxon>Eukaryota</taxon>
        <taxon>Metazoa</taxon>
        <taxon>Ecdysozoa</taxon>
        <taxon>Arthropoda</taxon>
        <taxon>Crustacea</taxon>
        <taxon>Multicrustacea</taxon>
        <taxon>Malacostraca</taxon>
        <taxon>Eumalacostraca</taxon>
        <taxon>Eucarida</taxon>
        <taxon>Euphausiacea</taxon>
        <taxon>Euphausiidae</taxon>
        <taxon>Meganyctiphanes</taxon>
    </lineage>
</organism>
<dbReference type="InterPro" id="IPR032675">
    <property type="entry name" value="LRR_dom_sf"/>
</dbReference>
<dbReference type="Proteomes" id="UP001497623">
    <property type="component" value="Unassembled WGS sequence"/>
</dbReference>
<proteinExistence type="predicted"/>
<dbReference type="SUPFAM" id="SSF52047">
    <property type="entry name" value="RNI-like"/>
    <property type="match status" value="1"/>
</dbReference>
<name>A0AAV2SJ21_MEGNR</name>
<accession>A0AAV2SJ21</accession>
<dbReference type="EMBL" id="CAXKWB010084196">
    <property type="protein sequence ID" value="CAL4208984.1"/>
    <property type="molecule type" value="Genomic_DNA"/>
</dbReference>
<dbReference type="Gene3D" id="3.80.10.10">
    <property type="entry name" value="Ribonuclease Inhibitor"/>
    <property type="match status" value="1"/>
</dbReference>
<protein>
    <submittedName>
        <fullName evidence="1">Uncharacterized protein</fullName>
    </submittedName>
</protein>
<reference evidence="1 2" key="1">
    <citation type="submission" date="2024-05" db="EMBL/GenBank/DDBJ databases">
        <authorList>
            <person name="Wallberg A."/>
        </authorList>
    </citation>
    <scope>NUCLEOTIDE SEQUENCE [LARGE SCALE GENOMIC DNA]</scope>
</reference>
<gene>
    <name evidence="1" type="ORF">MNOR_LOCUS38184</name>
</gene>
<sequence>MVDYCIYTHLDNILPCTGKSKHDIFRLEYLSACKIMENENNILKILPHVPVFMFEPLLQAVIYKCYLEFINTDRILIDYFDNNYSWTVLNRIDVAIPDSLRVLILNWPHEEFILRNLLPPLNPPVERFPSSLRQLASQNQTICEMNDMMNVFRIFCNKLIKFITSAVFECTSINTHVFSYNLRVLDVSGMDCFLTNQKETCCFSHANDIINVIRNSTINTFGHKIEILADAKISKFNLGVRDELLRSIIKESLNPDIGISVNFIEINLILNPNISYSNEFYMVLYLGRCKYLHLTLEVEHHNNHTENLYLYLPELVGIKLTYSKINVKSLDFLREFKCLEHVSSSLNNDLNLTNSLCNLSNGLKYLNLSRCSLRCEDLESLANSKHSHTLLELNLTDIKIDCEAAVGLTILCQKLKSVKVLVFEYASLNTLPSGLVSKLINAIKDCDRLEFLSIKGTLFSLEITHMIIDELAQNKSLRYLGLTFPLVTINGKRLYFFTNNNDEPDYLHNLCKIFHKKLNKLRHSQLYISWSHRERGYPE</sequence>
<evidence type="ECO:0000313" key="2">
    <source>
        <dbReference type="Proteomes" id="UP001497623"/>
    </source>
</evidence>
<dbReference type="AlphaFoldDB" id="A0AAV2SJ21"/>
<comment type="caution">
    <text evidence="1">The sequence shown here is derived from an EMBL/GenBank/DDBJ whole genome shotgun (WGS) entry which is preliminary data.</text>
</comment>
<evidence type="ECO:0000313" key="1">
    <source>
        <dbReference type="EMBL" id="CAL4208984.1"/>
    </source>
</evidence>